<feature type="transmembrane region" description="Helical" evidence="4">
    <location>
        <begin position="63"/>
        <end position="80"/>
    </location>
</feature>
<dbReference type="PROSITE" id="PS50097">
    <property type="entry name" value="BTB"/>
    <property type="match status" value="1"/>
</dbReference>
<feature type="domain" description="BTB" evidence="5">
    <location>
        <begin position="529"/>
        <end position="597"/>
    </location>
</feature>
<keyword evidence="4" id="KW-0812">Transmembrane</keyword>
<proteinExistence type="inferred from homology"/>
<dbReference type="Pfam" id="PF03000">
    <property type="entry name" value="NPH3"/>
    <property type="match status" value="1"/>
</dbReference>
<dbReference type="InterPro" id="IPR027356">
    <property type="entry name" value="NPH3_dom"/>
</dbReference>
<feature type="domain" description="NPH3" evidence="6">
    <location>
        <begin position="711"/>
        <end position="902"/>
    </location>
</feature>
<evidence type="ECO:0000256" key="3">
    <source>
        <dbReference type="PROSITE-ProRule" id="PRU00982"/>
    </source>
</evidence>
<evidence type="ECO:0000313" key="7">
    <source>
        <dbReference type="EMBL" id="KAK0589602.1"/>
    </source>
</evidence>
<evidence type="ECO:0000256" key="4">
    <source>
        <dbReference type="SAM" id="Phobius"/>
    </source>
</evidence>
<protein>
    <submittedName>
        <fullName evidence="7">Uncharacterized protein</fullName>
    </submittedName>
</protein>
<comment type="similarity">
    <text evidence="3">Belongs to the NPH3 family.</text>
</comment>
<keyword evidence="4" id="KW-1133">Transmembrane helix</keyword>
<evidence type="ECO:0000256" key="2">
    <source>
        <dbReference type="ARBA" id="ARBA00022786"/>
    </source>
</evidence>
<dbReference type="SUPFAM" id="SSF54695">
    <property type="entry name" value="POZ domain"/>
    <property type="match status" value="1"/>
</dbReference>
<sequence>MRGKIKADEASPTFFTTIMTKPCPQVERATTTTTTISNNSKMHHKRTTNNISPLMISSYSPKLSLFILAICVTLFILFQIQSLQIPQFHNNDNKLTTNCTQDLDLLHNSSTTSNKKLRQSVTFLPLKDLRYSDKALQGHTWFMSSMYDFHEENEVQFQQFPSKSSFDRLLCLNGRDTHDGSWNSYALAWPETLPVNATIMKGLTFISYNHYNYENIWHGLSAVVPFVAWHTRYGQCEKPNRWVLYHWGELRFGMGLWLKTLMGATFNEDPTIEKFYGISGDDQAVCFEKAVVMRHNEGGMSRERRMEAYDLMRCKARIHCNVSMEGRDLNVIGMNMFMRSGARSFKNESAVIEIFERECAKVDGCRLMVAYSNNLTFCEQVTLMSKTDILVSPHGAQLTNMFLMNRNSSVMEFFPKGWLKIAGVGQYVFHWIASWSGMRHHGAWRDPNGENCTFPEDDRRCMSVYKNGRIGFNETYFADWARNVLNEVKARKLKEASENGSDSTSSYQFKTDGFELRGKSWYVATDIPSDLLVQFGDVNFHLHKYPLLSRSGRMNRLIYDSRDPDLNKIALDDLPGGPEAFELAAKFCYGIAVDLTAANISGLRCAAEYLEMTEDLEEGNLIFKTEAFLSYVVLSSWRDSIIVLKSCEKLSPWAENLQIVRRCSESIAWKACANPKGIRWAYTGKPLKVSSPKWNDMKDSSPNKNQQVPPDWWFEDVSILRIDHFVRVITAIKVKGMRFELIGAAIMHYAAKWLPGLIREGCGPTDEISSSSGGSNSNSSSSSWKGGLHMIVAGIKDDPTTVQSKDQRMIIESLISIIPPQKDSVSCSFLLRLLRMANMLKVAPALVTELEKRVGMQFEQATLADLLIPTYNKGETLYDVDLVQRLLEHFPRSRTDRKFKSW</sequence>
<dbReference type="PANTHER" id="PTHR32370">
    <property type="entry name" value="OS12G0117600 PROTEIN"/>
    <property type="match status" value="1"/>
</dbReference>
<dbReference type="EMBL" id="JAUESC010000381">
    <property type="protein sequence ID" value="KAK0589602.1"/>
    <property type="molecule type" value="Genomic_DNA"/>
</dbReference>
<comment type="pathway">
    <text evidence="1">Protein modification; protein ubiquitination.</text>
</comment>
<dbReference type="InterPro" id="IPR011333">
    <property type="entry name" value="SKP1/BTB/POZ_sf"/>
</dbReference>
<name>A0AA39VRA9_ACESA</name>
<evidence type="ECO:0000256" key="1">
    <source>
        <dbReference type="ARBA" id="ARBA00004906"/>
    </source>
</evidence>
<dbReference type="InterPro" id="IPR049625">
    <property type="entry name" value="Glyco_transf_61_cat"/>
</dbReference>
<dbReference type="AlphaFoldDB" id="A0AA39VRA9"/>
<organism evidence="7 8">
    <name type="scientific">Acer saccharum</name>
    <name type="common">Sugar maple</name>
    <dbReference type="NCBI Taxonomy" id="4024"/>
    <lineage>
        <taxon>Eukaryota</taxon>
        <taxon>Viridiplantae</taxon>
        <taxon>Streptophyta</taxon>
        <taxon>Embryophyta</taxon>
        <taxon>Tracheophyta</taxon>
        <taxon>Spermatophyta</taxon>
        <taxon>Magnoliopsida</taxon>
        <taxon>eudicotyledons</taxon>
        <taxon>Gunneridae</taxon>
        <taxon>Pentapetalae</taxon>
        <taxon>rosids</taxon>
        <taxon>malvids</taxon>
        <taxon>Sapindales</taxon>
        <taxon>Sapindaceae</taxon>
        <taxon>Hippocastanoideae</taxon>
        <taxon>Acereae</taxon>
        <taxon>Acer</taxon>
    </lineage>
</organism>
<dbReference type="Gene3D" id="3.30.710.10">
    <property type="entry name" value="Potassium Channel Kv1.1, Chain A"/>
    <property type="match status" value="1"/>
</dbReference>
<accession>A0AA39VRA9</accession>
<evidence type="ECO:0000313" key="8">
    <source>
        <dbReference type="Proteomes" id="UP001168877"/>
    </source>
</evidence>
<keyword evidence="4" id="KW-0472">Membrane</keyword>
<dbReference type="Pfam" id="PF04577">
    <property type="entry name" value="Glyco_transf_61"/>
    <property type="match status" value="1"/>
</dbReference>
<reference evidence="7" key="1">
    <citation type="journal article" date="2022" name="Plant J.">
        <title>Strategies of tolerance reflected in two North American maple genomes.</title>
        <authorList>
            <person name="McEvoy S.L."/>
            <person name="Sezen U.U."/>
            <person name="Trouern-Trend A."/>
            <person name="McMahon S.M."/>
            <person name="Schaberg P.G."/>
            <person name="Yang J."/>
            <person name="Wegrzyn J.L."/>
            <person name="Swenson N.G."/>
        </authorList>
    </citation>
    <scope>NUCLEOTIDE SEQUENCE</scope>
    <source>
        <strain evidence="7">NS2018</strain>
    </source>
</reference>
<reference evidence="7" key="2">
    <citation type="submission" date="2023-06" db="EMBL/GenBank/DDBJ databases">
        <authorList>
            <person name="Swenson N.G."/>
            <person name="Wegrzyn J.L."/>
            <person name="Mcevoy S.L."/>
        </authorList>
    </citation>
    <scope>NUCLEOTIDE SEQUENCE</scope>
    <source>
        <strain evidence="7">NS2018</strain>
        <tissue evidence="7">Leaf</tissue>
    </source>
</reference>
<dbReference type="PROSITE" id="PS51649">
    <property type="entry name" value="NPH3"/>
    <property type="match status" value="1"/>
</dbReference>
<keyword evidence="2" id="KW-0833">Ubl conjugation pathway</keyword>
<evidence type="ECO:0000259" key="6">
    <source>
        <dbReference type="PROSITE" id="PS51649"/>
    </source>
</evidence>
<evidence type="ECO:0000259" key="5">
    <source>
        <dbReference type="PROSITE" id="PS50097"/>
    </source>
</evidence>
<dbReference type="GO" id="GO:0016757">
    <property type="term" value="F:glycosyltransferase activity"/>
    <property type="evidence" value="ECO:0007669"/>
    <property type="project" value="InterPro"/>
</dbReference>
<keyword evidence="8" id="KW-1185">Reference proteome</keyword>
<dbReference type="InterPro" id="IPR043454">
    <property type="entry name" value="NPH3/RPT2-like"/>
</dbReference>
<dbReference type="Proteomes" id="UP001168877">
    <property type="component" value="Unassembled WGS sequence"/>
</dbReference>
<dbReference type="CDD" id="cd18312">
    <property type="entry name" value="BTB_POZ_NPY3-like"/>
    <property type="match status" value="1"/>
</dbReference>
<gene>
    <name evidence="7" type="ORF">LWI29_016224</name>
</gene>
<dbReference type="InterPro" id="IPR000210">
    <property type="entry name" value="BTB/POZ_dom"/>
</dbReference>
<comment type="caution">
    <text evidence="7">The sequence shown here is derived from an EMBL/GenBank/DDBJ whole genome shotgun (WGS) entry which is preliminary data.</text>
</comment>